<dbReference type="InterPro" id="IPR043504">
    <property type="entry name" value="Peptidase_S1_PA_chymotrypsin"/>
</dbReference>
<dbReference type="InterPro" id="IPR028994">
    <property type="entry name" value="Integrin_alpha_N"/>
</dbReference>
<proteinExistence type="predicted"/>
<feature type="domain" description="Peptidase S1" evidence="2">
    <location>
        <begin position="67"/>
        <end position="284"/>
    </location>
</feature>
<dbReference type="Gene3D" id="2.130.10.130">
    <property type="entry name" value="Integrin alpha, N-terminal"/>
    <property type="match status" value="2"/>
</dbReference>
<dbReference type="Pfam" id="PF00089">
    <property type="entry name" value="Trypsin"/>
    <property type="match status" value="1"/>
</dbReference>
<accession>A0A3B0AA24</accession>
<dbReference type="GO" id="GO:0004252">
    <property type="term" value="F:serine-type endopeptidase activity"/>
    <property type="evidence" value="ECO:0007669"/>
    <property type="project" value="InterPro"/>
</dbReference>
<dbReference type="OrthoDB" id="5171321at2"/>
<evidence type="ECO:0000259" key="2">
    <source>
        <dbReference type="PROSITE" id="PS50240"/>
    </source>
</evidence>
<dbReference type="EMBL" id="RBAN01000001">
    <property type="protein sequence ID" value="RKN57555.1"/>
    <property type="molecule type" value="Genomic_DNA"/>
</dbReference>
<name>A0A3B0AA24_9ACTN</name>
<dbReference type="SMART" id="SM00020">
    <property type="entry name" value="Tryp_SPc"/>
    <property type="match status" value="1"/>
</dbReference>
<feature type="region of interest" description="Disordered" evidence="1">
    <location>
        <begin position="1"/>
        <end position="33"/>
    </location>
</feature>
<gene>
    <name evidence="3" type="ORF">D7193_02495</name>
</gene>
<dbReference type="PRINTS" id="PR00722">
    <property type="entry name" value="CHYMOTRYPSIN"/>
</dbReference>
<dbReference type="InterPro" id="IPR009003">
    <property type="entry name" value="Peptidase_S1_PA"/>
</dbReference>
<dbReference type="SUPFAM" id="SSF50494">
    <property type="entry name" value="Trypsin-like serine proteases"/>
    <property type="match status" value="1"/>
</dbReference>
<evidence type="ECO:0000313" key="3">
    <source>
        <dbReference type="EMBL" id="RKN57555.1"/>
    </source>
</evidence>
<dbReference type="Proteomes" id="UP000279968">
    <property type="component" value="Unassembled WGS sequence"/>
</dbReference>
<evidence type="ECO:0000256" key="1">
    <source>
        <dbReference type="SAM" id="MobiDB-lite"/>
    </source>
</evidence>
<reference evidence="3 4" key="1">
    <citation type="journal article" date="2015" name="Int. J. Syst. Evol. Microbiol.">
        <title>Micromonospora costi sp. nov., isolated from a leaf of Costus speciosus.</title>
        <authorList>
            <person name="Thawai C."/>
        </authorList>
    </citation>
    <scope>NUCLEOTIDE SEQUENCE [LARGE SCALE GENOMIC DNA]</scope>
    <source>
        <strain evidence="3 4">CS1-12</strain>
    </source>
</reference>
<sequence length="809" mass="84433">MPGSFSRAVGGCRRRYPSPRRPVPVPAGRRERGRNIVTGRRARVRGGALLVGGLTAVLLAGGTASAVSGGEEVPDGGFPFTAKVSFGDVRSCTGALVASRWVVTAKTCFTDGTTPVTEGAPGRPASVLVGRTNLAGTAGHRLAVTTVVPHPTRNVALAELSAPVTDAAPVAWSATPPAVEETLRVTGYGRTATEWVPDRLHTATFTVGAVGATTIDVTGTSAGATICKGDAGGPAFREAGAGVELVAINDTSWQHGCLGETETRTGATQTRLDDLGDWFRQNVQVQPYALTNTVAGEFTGDNRDDLVAVEAATGRLWLYPGTSTARVWADRVRIGPETDWTAYRDLVAGQFDGDAHDDLLAVETATNKLWMFPGRADGSGFGDRVEAGTGWQDMTDLVAGRFDRDAYEDLAGIQMSTGKLIMYMGTSAGGTLWGGQKEIGFSGWTTKRELVAGRFNRDAYDDLLALDKASGDIYLYPGTAAGGSSWGPLSTVATGGRGLTAIAAGRLDPDGYDDVIAVENDQVWLYPGTSAGGALGSRVPPVGRVPALQPQGLREAVTGEFTRDQYADLIGVEKGTGRLWLYPGTATGAWGRRIAVGSGWGGYRDLTVGRFNRDAYDDLLTIELSTGNLWLYPGTAAGTTWGGRGDKPVGTGWLGLERLTAGRFNGDEYDDVAAVEKSTGKLRLYPGTAAGGSSWGPSTIIDAGNWNALGAVARGRFNADAYDDLMAVETSTGKLWLYPGVAGGGSFGSRTEIAAGGWAGRDELVALRFDGDAHDDLVAGEAAGGRVWVHGGPIGSAAWGDPVEFGPLS</sequence>
<dbReference type="PROSITE" id="PS50240">
    <property type="entry name" value="TRYPSIN_DOM"/>
    <property type="match status" value="1"/>
</dbReference>
<protein>
    <submittedName>
        <fullName evidence="3">VCBS repeat-containing protein</fullName>
    </submittedName>
</protein>
<keyword evidence="4" id="KW-1185">Reference proteome</keyword>
<evidence type="ECO:0000313" key="4">
    <source>
        <dbReference type="Proteomes" id="UP000279968"/>
    </source>
</evidence>
<dbReference type="InterPro" id="IPR001314">
    <property type="entry name" value="Peptidase_S1A"/>
</dbReference>
<dbReference type="GO" id="GO:0006508">
    <property type="term" value="P:proteolysis"/>
    <property type="evidence" value="ECO:0007669"/>
    <property type="project" value="InterPro"/>
</dbReference>
<dbReference type="AlphaFoldDB" id="A0A3B0AA24"/>
<comment type="caution">
    <text evidence="3">The sequence shown here is derived from an EMBL/GenBank/DDBJ whole genome shotgun (WGS) entry which is preliminary data.</text>
</comment>
<organism evidence="3 4">
    <name type="scientific">Micromonospora costi</name>
    <dbReference type="NCBI Taxonomy" id="1530042"/>
    <lineage>
        <taxon>Bacteria</taxon>
        <taxon>Bacillati</taxon>
        <taxon>Actinomycetota</taxon>
        <taxon>Actinomycetes</taxon>
        <taxon>Micromonosporales</taxon>
        <taxon>Micromonosporaceae</taxon>
        <taxon>Micromonospora</taxon>
    </lineage>
</organism>
<dbReference type="PANTHER" id="PTHR44103:SF1">
    <property type="entry name" value="PROPROTEIN CONVERTASE P"/>
    <property type="match status" value="1"/>
</dbReference>
<dbReference type="PANTHER" id="PTHR44103">
    <property type="entry name" value="PROPROTEIN CONVERTASE P"/>
    <property type="match status" value="1"/>
</dbReference>
<dbReference type="Gene3D" id="2.40.10.10">
    <property type="entry name" value="Trypsin-like serine proteases"/>
    <property type="match status" value="1"/>
</dbReference>
<dbReference type="InterPro" id="IPR001254">
    <property type="entry name" value="Trypsin_dom"/>
</dbReference>
<dbReference type="SUPFAM" id="SSF69318">
    <property type="entry name" value="Integrin alpha N-terminal domain"/>
    <property type="match status" value="2"/>
</dbReference>